<evidence type="ECO:0000313" key="2">
    <source>
        <dbReference type="EMBL" id="MBB4919685.1"/>
    </source>
</evidence>
<reference evidence="2 3" key="1">
    <citation type="submission" date="2020-08" db="EMBL/GenBank/DDBJ databases">
        <title>Genomic Encyclopedia of Type Strains, Phase III (KMG-III): the genomes of soil and plant-associated and newly described type strains.</title>
        <authorList>
            <person name="Whitman W."/>
        </authorList>
    </citation>
    <scope>NUCLEOTIDE SEQUENCE [LARGE SCALE GENOMIC DNA]</scope>
    <source>
        <strain evidence="2 3">CECT 8840</strain>
    </source>
</reference>
<comment type="caution">
    <text evidence="2">The sequence shown here is derived from an EMBL/GenBank/DDBJ whole genome shotgun (WGS) entry which is preliminary data.</text>
</comment>
<dbReference type="InterPro" id="IPR011008">
    <property type="entry name" value="Dimeric_a/b-barrel"/>
</dbReference>
<dbReference type="PANTHER" id="PTHR41521">
    <property type="match status" value="1"/>
</dbReference>
<dbReference type="RefSeq" id="WP_184722301.1">
    <property type="nucleotide sequence ID" value="NZ_JACHJP010000010.1"/>
</dbReference>
<dbReference type="Pfam" id="PF07045">
    <property type="entry name" value="DUF1330"/>
    <property type="match status" value="1"/>
</dbReference>
<sequence length="96" mass="10543">MTAYMIAKVKATGDEAELAAYRAQVEATLEPYGGRYLVRGGPVEVLEGDPEPGRIVVVEFPDAESARAWNDSPEYRRIAPLRIHNAESDRLIVTGV</sequence>
<dbReference type="Proteomes" id="UP000552644">
    <property type="component" value="Unassembled WGS sequence"/>
</dbReference>
<dbReference type="SUPFAM" id="SSF54909">
    <property type="entry name" value="Dimeric alpha+beta barrel"/>
    <property type="match status" value="1"/>
</dbReference>
<dbReference type="AlphaFoldDB" id="A0A7W7QTW3"/>
<dbReference type="InterPro" id="IPR010753">
    <property type="entry name" value="DUF1330"/>
</dbReference>
<protein>
    <submittedName>
        <fullName evidence="2">Uncharacterized protein (DUF1330 family)</fullName>
    </submittedName>
</protein>
<accession>A0A7W7QTW3</accession>
<dbReference type="PANTHER" id="PTHR41521:SF4">
    <property type="entry name" value="BLR0684 PROTEIN"/>
    <property type="match status" value="1"/>
</dbReference>
<dbReference type="Gene3D" id="3.30.70.100">
    <property type="match status" value="1"/>
</dbReference>
<keyword evidence="3" id="KW-1185">Reference proteome</keyword>
<name>A0A7W7QTW3_9ACTN</name>
<dbReference type="EMBL" id="JACHJP010000010">
    <property type="protein sequence ID" value="MBB4919685.1"/>
    <property type="molecule type" value="Genomic_DNA"/>
</dbReference>
<gene>
    <name evidence="2" type="ORF">FHS44_006828</name>
</gene>
<feature type="domain" description="DUF1330" evidence="1">
    <location>
        <begin position="2"/>
        <end position="96"/>
    </location>
</feature>
<evidence type="ECO:0000259" key="1">
    <source>
        <dbReference type="Pfam" id="PF07045"/>
    </source>
</evidence>
<evidence type="ECO:0000313" key="3">
    <source>
        <dbReference type="Proteomes" id="UP000552644"/>
    </source>
</evidence>
<organism evidence="2 3">
    <name type="scientific">Streptosporangium saharense</name>
    <dbReference type="NCBI Taxonomy" id="1706840"/>
    <lineage>
        <taxon>Bacteria</taxon>
        <taxon>Bacillati</taxon>
        <taxon>Actinomycetota</taxon>
        <taxon>Actinomycetes</taxon>
        <taxon>Streptosporangiales</taxon>
        <taxon>Streptosporangiaceae</taxon>
        <taxon>Streptosporangium</taxon>
    </lineage>
</organism>
<proteinExistence type="predicted"/>